<keyword evidence="3 5" id="KW-1133">Transmembrane helix</keyword>
<dbReference type="GeneID" id="109464818"/>
<comment type="subcellular location">
    <subcellularLocation>
        <location evidence="1">Membrane</location>
    </subcellularLocation>
</comment>
<evidence type="ECO:0000256" key="5">
    <source>
        <dbReference type="SAM" id="Phobius"/>
    </source>
</evidence>
<dbReference type="PANTHER" id="PTHR23241">
    <property type="entry name" value="LATE EMBRYOGENESIS ABUNDANT PLANTS LEA-RELATED"/>
    <property type="match status" value="1"/>
</dbReference>
<sequence>MAFENLRKYWPTYSFAQPFHAMMLLAAIVASFLFFPGQGTGDEKGSGGTLVKFLHLFCVSAHFGTQVWVTFVAGLTMFHNLPRHTFGHIQGHLFPKYFTMGSVLGLVAMVTYMYEYRHGNLTTHQQVEFGILVAVFVSALLNAAVVGPISLDIMNQQYAIEKEHGHGHEVGTHPAGKIQQDQKYQNVRKRFFKYHGISSLVNMVALVGNGVHVYYLASQMAGI</sequence>
<feature type="transmembrane region" description="Helical" evidence="5">
    <location>
        <begin position="197"/>
        <end position="217"/>
    </location>
</feature>
<evidence type="ECO:0000313" key="7">
    <source>
        <dbReference type="Proteomes" id="UP000515135"/>
    </source>
</evidence>
<name>A0A6P4YK12_BRABE</name>
<gene>
    <name evidence="8" type="primary">LOC109464818</name>
</gene>
<reference evidence="8" key="1">
    <citation type="submission" date="2025-08" db="UniProtKB">
        <authorList>
            <consortium name="RefSeq"/>
        </authorList>
    </citation>
    <scope>IDENTIFICATION</scope>
    <source>
        <tissue evidence="8">Gonad</tissue>
    </source>
</reference>
<proteinExistence type="predicted"/>
<evidence type="ECO:0000256" key="4">
    <source>
        <dbReference type="ARBA" id="ARBA00023136"/>
    </source>
</evidence>
<protein>
    <submittedName>
        <fullName evidence="8">Transmembrane protein 205-like</fullName>
    </submittedName>
</protein>
<dbReference type="AlphaFoldDB" id="A0A6P4YK12"/>
<dbReference type="KEGG" id="bbel:109464818"/>
<dbReference type="Proteomes" id="UP000515135">
    <property type="component" value="Unplaced"/>
</dbReference>
<dbReference type="Pfam" id="PF13664">
    <property type="entry name" value="DUF4149"/>
    <property type="match status" value="1"/>
</dbReference>
<evidence type="ECO:0000256" key="1">
    <source>
        <dbReference type="ARBA" id="ARBA00004370"/>
    </source>
</evidence>
<accession>A0A6P4YK12</accession>
<keyword evidence="2 5" id="KW-0812">Transmembrane</keyword>
<dbReference type="InterPro" id="IPR053009">
    <property type="entry name" value="Xanthocillin_Biosynth-Assoc"/>
</dbReference>
<feature type="transmembrane region" description="Helical" evidence="5">
    <location>
        <begin position="129"/>
        <end position="151"/>
    </location>
</feature>
<evidence type="ECO:0000259" key="6">
    <source>
        <dbReference type="Pfam" id="PF13664"/>
    </source>
</evidence>
<dbReference type="InterPro" id="IPR025423">
    <property type="entry name" value="TMEM205-like"/>
</dbReference>
<evidence type="ECO:0000256" key="3">
    <source>
        <dbReference type="ARBA" id="ARBA00022989"/>
    </source>
</evidence>
<organism evidence="7 8">
    <name type="scientific">Branchiostoma belcheri</name>
    <name type="common">Amphioxus</name>
    <dbReference type="NCBI Taxonomy" id="7741"/>
    <lineage>
        <taxon>Eukaryota</taxon>
        <taxon>Metazoa</taxon>
        <taxon>Chordata</taxon>
        <taxon>Cephalochordata</taxon>
        <taxon>Leptocardii</taxon>
        <taxon>Amphioxiformes</taxon>
        <taxon>Branchiostomatidae</taxon>
        <taxon>Branchiostoma</taxon>
    </lineage>
</organism>
<keyword evidence="4 5" id="KW-0472">Membrane</keyword>
<dbReference type="OrthoDB" id="1641132at2759"/>
<feature type="transmembrane region" description="Helical" evidence="5">
    <location>
        <begin position="54"/>
        <end position="76"/>
    </location>
</feature>
<evidence type="ECO:0000256" key="2">
    <source>
        <dbReference type="ARBA" id="ARBA00022692"/>
    </source>
</evidence>
<feature type="transmembrane region" description="Helical" evidence="5">
    <location>
        <begin position="97"/>
        <end position="114"/>
    </location>
</feature>
<feature type="transmembrane region" description="Helical" evidence="5">
    <location>
        <begin position="12"/>
        <end position="34"/>
    </location>
</feature>
<feature type="domain" description="TMEM205-like" evidence="6">
    <location>
        <begin position="58"/>
        <end position="158"/>
    </location>
</feature>
<dbReference type="PANTHER" id="PTHR23241:SF102">
    <property type="entry name" value="LD23009P"/>
    <property type="match status" value="1"/>
</dbReference>
<evidence type="ECO:0000313" key="8">
    <source>
        <dbReference type="RefSeq" id="XP_019617451.1"/>
    </source>
</evidence>
<keyword evidence="7" id="KW-1185">Reference proteome</keyword>
<dbReference type="GO" id="GO:0016020">
    <property type="term" value="C:membrane"/>
    <property type="evidence" value="ECO:0007669"/>
    <property type="project" value="UniProtKB-SubCell"/>
</dbReference>
<dbReference type="RefSeq" id="XP_019617451.1">
    <property type="nucleotide sequence ID" value="XM_019761892.1"/>
</dbReference>